<accession>A0A7I0NSF2</accession>
<dbReference type="AlphaFoldDB" id="A0A7I0NSF2"/>
<reference evidence="1 2" key="1">
    <citation type="submission" date="2020-06" db="EMBL/GenBank/DDBJ databases">
        <title>Genome mining for natural products.</title>
        <authorList>
            <person name="Zhang B."/>
            <person name="Shi J."/>
            <person name="Ge H."/>
        </authorList>
    </citation>
    <scope>NUCLEOTIDE SEQUENCE [LARGE SCALE GENOMIC DNA]</scope>
    <source>
        <strain evidence="1 2">NA02069</strain>
    </source>
</reference>
<proteinExistence type="predicted"/>
<evidence type="ECO:0000313" key="2">
    <source>
        <dbReference type="Proteomes" id="UP000509418"/>
    </source>
</evidence>
<dbReference type="EMBL" id="CP056041">
    <property type="protein sequence ID" value="QKZ15995.1"/>
    <property type="molecule type" value="Genomic_DNA"/>
</dbReference>
<protein>
    <submittedName>
        <fullName evidence="1">Uncharacterized protein</fullName>
    </submittedName>
</protein>
<keyword evidence="2" id="KW-1185">Reference proteome</keyword>
<sequence>MAMYTTDQHLFVPKGRKLLGREPKNMLGGGLESTPKMAVSATVSVQWHDWLVPLEAESAEASRQTHWSTPERHRRY</sequence>
<organism evidence="1 2">
    <name type="scientific">Streptomyces chartreusis</name>
    <dbReference type="NCBI Taxonomy" id="1969"/>
    <lineage>
        <taxon>Bacteria</taxon>
        <taxon>Bacillati</taxon>
        <taxon>Actinomycetota</taxon>
        <taxon>Actinomycetes</taxon>
        <taxon>Kitasatosporales</taxon>
        <taxon>Streptomycetaceae</taxon>
        <taxon>Streptomyces</taxon>
    </lineage>
</organism>
<dbReference type="RefSeq" id="WP_176573710.1">
    <property type="nucleotide sequence ID" value="NZ_CBDRGH010000068.1"/>
</dbReference>
<name>A0A7I0NSF2_STRCX</name>
<gene>
    <name evidence="1" type="ORF">HUT05_00395</name>
</gene>
<evidence type="ECO:0000313" key="1">
    <source>
        <dbReference type="EMBL" id="QKZ15995.1"/>
    </source>
</evidence>
<dbReference type="Proteomes" id="UP000509418">
    <property type="component" value="Chromosome"/>
</dbReference>